<dbReference type="SUPFAM" id="SSF56672">
    <property type="entry name" value="DNA/RNA polymerases"/>
    <property type="match status" value="1"/>
</dbReference>
<dbReference type="PANTHER" id="PTHR11439">
    <property type="entry name" value="GAG-POL-RELATED RETROTRANSPOSON"/>
    <property type="match status" value="1"/>
</dbReference>
<keyword evidence="3" id="KW-1185">Reference proteome</keyword>
<dbReference type="AlphaFoldDB" id="A0A8J5XQW7"/>
<dbReference type="Pfam" id="PF07727">
    <property type="entry name" value="RVT_2"/>
    <property type="match status" value="1"/>
</dbReference>
<proteinExistence type="predicted"/>
<reference evidence="2 3" key="1">
    <citation type="journal article" date="2021" name="bioRxiv">
        <title>The Gossypium anomalum genome as a resource for cotton improvement and evolutionary analysis of hybrid incompatibility.</title>
        <authorList>
            <person name="Grover C.E."/>
            <person name="Yuan D."/>
            <person name="Arick M.A."/>
            <person name="Miller E.R."/>
            <person name="Hu G."/>
            <person name="Peterson D.G."/>
            <person name="Wendel J.F."/>
            <person name="Udall J.A."/>
        </authorList>
    </citation>
    <scope>NUCLEOTIDE SEQUENCE [LARGE SCALE GENOMIC DNA]</scope>
    <source>
        <strain evidence="2">JFW-Udall</strain>
        <tissue evidence="2">Leaf</tissue>
    </source>
</reference>
<protein>
    <recommendedName>
        <fullName evidence="1">Reverse transcriptase Ty1/copia-type domain-containing protein</fullName>
    </recommendedName>
</protein>
<accession>A0A8J5XQW7</accession>
<name>A0A8J5XQW7_9ROSI</name>
<dbReference type="InterPro" id="IPR043502">
    <property type="entry name" value="DNA/RNA_pol_sf"/>
</dbReference>
<dbReference type="OrthoDB" id="999257at2759"/>
<evidence type="ECO:0000313" key="3">
    <source>
        <dbReference type="Proteomes" id="UP000701853"/>
    </source>
</evidence>
<organism evidence="2 3">
    <name type="scientific">Gossypium anomalum</name>
    <dbReference type="NCBI Taxonomy" id="47600"/>
    <lineage>
        <taxon>Eukaryota</taxon>
        <taxon>Viridiplantae</taxon>
        <taxon>Streptophyta</taxon>
        <taxon>Embryophyta</taxon>
        <taxon>Tracheophyta</taxon>
        <taxon>Spermatophyta</taxon>
        <taxon>Magnoliopsida</taxon>
        <taxon>eudicotyledons</taxon>
        <taxon>Gunneridae</taxon>
        <taxon>Pentapetalae</taxon>
        <taxon>rosids</taxon>
        <taxon>malvids</taxon>
        <taxon>Malvales</taxon>
        <taxon>Malvaceae</taxon>
        <taxon>Malvoideae</taxon>
        <taxon>Gossypium</taxon>
    </lineage>
</organism>
<sequence length="412" mass="46130">MAHQCWKDAVQAELQALVRNNTWTLCPLPAHRITVGCKWIFKVKKKADGNVDRYKARLVAKGFSQHAGIDFRDTFSPVLRAITIITILAVAIMKGWKLRQVDVNNAFLNGELTEDIFMDQPPGFEVLGADGQKLVCKLNKALYGLRQALRAWFHTLEHFLIDNLGFSASKADPSLFLRTSATSQVFLMAYVDDIVLTGSSNAEVDSVVQQLHDRFALKDMGRLNFFLGIEVKYTPQGLLLSQRKYIQELLNKTGMTDAAATPTPMVGNPKLVASDGSQPFADGHLYRSTVGMLQYLYITRPDLSFYVNKLSQYMNSPSETHWKAVKRVLRYLSGTMEHGLLLSNGPVQLVCYSDADWASLVEDRRSTTGYVIYLGANPIAWCSKKQAVVSRSSSEAEYRSLANCVSELLWVK</sequence>
<evidence type="ECO:0000313" key="2">
    <source>
        <dbReference type="EMBL" id="KAG8474566.1"/>
    </source>
</evidence>
<evidence type="ECO:0000259" key="1">
    <source>
        <dbReference type="Pfam" id="PF07727"/>
    </source>
</evidence>
<comment type="caution">
    <text evidence="2">The sequence shown here is derived from an EMBL/GenBank/DDBJ whole genome shotgun (WGS) entry which is preliminary data.</text>
</comment>
<feature type="domain" description="Reverse transcriptase Ty1/copia-type" evidence="1">
    <location>
        <begin position="20"/>
        <end position="266"/>
    </location>
</feature>
<dbReference type="EMBL" id="JAHUZN010000012">
    <property type="protein sequence ID" value="KAG8474566.1"/>
    <property type="molecule type" value="Genomic_DNA"/>
</dbReference>
<dbReference type="CDD" id="cd09272">
    <property type="entry name" value="RNase_HI_RT_Ty1"/>
    <property type="match status" value="1"/>
</dbReference>
<dbReference type="InterPro" id="IPR013103">
    <property type="entry name" value="RVT_2"/>
</dbReference>
<dbReference type="Proteomes" id="UP000701853">
    <property type="component" value="Chromosome 12"/>
</dbReference>
<gene>
    <name evidence="2" type="ORF">CXB51_031309</name>
</gene>
<dbReference type="PANTHER" id="PTHR11439:SF467">
    <property type="entry name" value="INTEGRASE CATALYTIC DOMAIN-CONTAINING PROTEIN"/>
    <property type="match status" value="1"/>
</dbReference>